<dbReference type="SUPFAM" id="SSF53335">
    <property type="entry name" value="S-adenosyl-L-methionine-dependent methyltransferases"/>
    <property type="match status" value="1"/>
</dbReference>
<evidence type="ECO:0000313" key="4">
    <source>
        <dbReference type="CGD" id="CAL0000193015"/>
    </source>
</evidence>
<dbReference type="InterPro" id="IPR029063">
    <property type="entry name" value="SAM-dependent_MTases_sf"/>
</dbReference>
<dbReference type="VEuPathDB" id="FungiDB:CR_04150W_A"/>
<dbReference type="STRING" id="237561.A0A1D8PSP9"/>
<accession>A0A1D8PSP9</accession>
<reference evidence="5 6" key="1">
    <citation type="journal article" date="2004" name="Proc. Natl. Acad. Sci. U.S.A.">
        <title>The diploid genome sequence of Candida albicans.</title>
        <authorList>
            <person name="Jones T."/>
            <person name="Federspiel N.A."/>
            <person name="Chibana H."/>
            <person name="Dungan J."/>
            <person name="Kalman S."/>
            <person name="Magee B.B."/>
            <person name="Newport G."/>
            <person name="Thorstenson Y.R."/>
            <person name="Agabian N."/>
            <person name="Magee P.T."/>
            <person name="Davis R.W."/>
            <person name="Scherer S."/>
        </authorList>
    </citation>
    <scope>NUCLEOTIDE SEQUENCE [LARGE SCALE GENOMIC DNA]</scope>
    <source>
        <strain evidence="6">SC5314 / ATCC MYA-2876</strain>
    </source>
</reference>
<dbReference type="InParanoid" id="A0A1D8PSP9"/>
<dbReference type="EMBL" id="CP017630">
    <property type="protein sequence ID" value="AOW31153.1"/>
    <property type="molecule type" value="Genomic_DNA"/>
</dbReference>
<dbReference type="SMR" id="A0A1D8PSP9"/>
<sequence length="306" mass="34854">MSRISAKLIRDARRISPFLPRLLPANRTIEQASLELKWIKQELPKEDWNDAVNQRYQLVPLQYILGSQPFGELNIKCTQGVLIPRWETQEWCNKLVETLKQTHVKQLVVLDACTGTGCIPLLIGHELNNIAPKIYGLDVSGKAFDLANENLSLYKQRYPNNPIDLKFYLGDVFDAEIMDKLGLPKINLLTSNPPYIPYHDYIKSIDRDGVAKSVKLYEPSLALLGDGEFYRSLVQNILRPSQAEAFVFEIGYKNQADYVNFLLEDDSAWSIGVMKDSSNHIRCVLGWLNGSDFDGLKTLCDDVYVR</sequence>
<dbReference type="FunCoup" id="A0A1D8PSP9">
    <property type="interactions" value="80"/>
</dbReference>
<dbReference type="GO" id="GO:0006451">
    <property type="term" value="P:translational readthrough"/>
    <property type="evidence" value="ECO:0007669"/>
    <property type="project" value="EnsemblFungi"/>
</dbReference>
<name>A0A1D8PSP9_CANAL</name>
<dbReference type="eggNOG" id="KOG2904">
    <property type="taxonomic scope" value="Eukaryota"/>
</dbReference>
<reference evidence="5 6" key="3">
    <citation type="journal article" date="2013" name="Genome Biol.">
        <title>Assembly of a phased diploid Candida albicans genome facilitates allele-specific measurements and provides a simple model for repeat and indel structure.</title>
        <authorList>
            <person name="Muzzey D."/>
            <person name="Schwartz K."/>
            <person name="Weissman J.S."/>
            <person name="Sherlock G."/>
        </authorList>
    </citation>
    <scope>NUCLEOTIDE SEQUENCE [LARGE SCALE GENOMIC DNA]</scope>
    <source>
        <strain evidence="6">SC5314 / ATCC MYA-2876</strain>
    </source>
</reference>
<dbReference type="AlphaFoldDB" id="A0A1D8PSP9"/>
<dbReference type="OrthoDB" id="269872at2759"/>
<organism evidence="5 6">
    <name type="scientific">Candida albicans (strain SC5314 / ATCC MYA-2876)</name>
    <name type="common">Yeast</name>
    <dbReference type="NCBI Taxonomy" id="237561"/>
    <lineage>
        <taxon>Eukaryota</taxon>
        <taxon>Fungi</taxon>
        <taxon>Dikarya</taxon>
        <taxon>Ascomycota</taxon>
        <taxon>Saccharomycotina</taxon>
        <taxon>Pichiomycetes</taxon>
        <taxon>Debaryomycetaceae</taxon>
        <taxon>Candida/Lodderomyces clade</taxon>
        <taxon>Candida</taxon>
    </lineage>
</organism>
<dbReference type="GO" id="GO:0006415">
    <property type="term" value="P:translational termination"/>
    <property type="evidence" value="ECO:0000318"/>
    <property type="project" value="GO_Central"/>
</dbReference>
<keyword evidence="1 5" id="KW-0489">Methyltransferase</keyword>
<gene>
    <name evidence="5" type="ordered locus">CAALFM_CR04150WA</name>
    <name evidence="4" type="ordered locus">orf19.8129</name>
</gene>
<dbReference type="GO" id="GO:0036009">
    <property type="term" value="F:protein-glutamine N-methyltransferase activity"/>
    <property type="evidence" value="ECO:0000318"/>
    <property type="project" value="GO_Central"/>
</dbReference>
<proteinExistence type="predicted"/>
<dbReference type="Gene3D" id="3.40.50.150">
    <property type="entry name" value="Vaccinia Virus protein VP39"/>
    <property type="match status" value="1"/>
</dbReference>
<keyword evidence="2" id="KW-0808">Transferase</keyword>
<dbReference type="PANTHER" id="PTHR18895">
    <property type="entry name" value="HEMK METHYLTRANSFERASE"/>
    <property type="match status" value="1"/>
</dbReference>
<dbReference type="RefSeq" id="XP_717362.2">
    <property type="nucleotide sequence ID" value="XM_712269.2"/>
</dbReference>
<dbReference type="InterPro" id="IPR004556">
    <property type="entry name" value="HemK-like"/>
</dbReference>
<evidence type="ECO:0000256" key="2">
    <source>
        <dbReference type="ARBA" id="ARBA00022679"/>
    </source>
</evidence>
<dbReference type="NCBIfam" id="TIGR00536">
    <property type="entry name" value="hemK_fam"/>
    <property type="match status" value="1"/>
</dbReference>
<dbReference type="CGD" id="CAL0000193015">
    <property type="gene designation" value="orf19.8129"/>
</dbReference>
<dbReference type="KEGG" id="cal:CAALFM_CR04150WA"/>
<dbReference type="Proteomes" id="UP000000559">
    <property type="component" value="Chromosome R"/>
</dbReference>
<evidence type="ECO:0000256" key="3">
    <source>
        <dbReference type="ARBA" id="ARBA00022691"/>
    </source>
</evidence>
<dbReference type="PANTHER" id="PTHR18895:SF74">
    <property type="entry name" value="MTRF1L RELEASE FACTOR GLUTAMINE METHYLTRANSFERASE"/>
    <property type="match status" value="1"/>
</dbReference>
<evidence type="ECO:0000313" key="6">
    <source>
        <dbReference type="Proteomes" id="UP000000559"/>
    </source>
</evidence>
<dbReference type="GO" id="GO:0032259">
    <property type="term" value="P:methylation"/>
    <property type="evidence" value="ECO:0007669"/>
    <property type="project" value="UniProtKB-KW"/>
</dbReference>
<reference evidence="5 6" key="2">
    <citation type="journal article" date="2007" name="Genome Biol.">
        <title>Assembly of the Candida albicans genome into sixteen supercontigs aligned on the eight chromosomes.</title>
        <authorList>
            <person name="van het Hoog M."/>
            <person name="Rast T.J."/>
            <person name="Martchenko M."/>
            <person name="Grindle S."/>
            <person name="Dignard D."/>
            <person name="Hogues H."/>
            <person name="Cuomo C."/>
            <person name="Berriman M."/>
            <person name="Scherer S."/>
            <person name="Magee B.B."/>
            <person name="Whiteway M."/>
            <person name="Chibana H."/>
            <person name="Nantel A."/>
            <person name="Magee P.T."/>
        </authorList>
    </citation>
    <scope>GENOME REANNOTATION</scope>
    <source>
        <strain evidence="6">SC5314 / ATCC MYA-2876</strain>
    </source>
</reference>
<evidence type="ECO:0000313" key="5">
    <source>
        <dbReference type="EMBL" id="AOW31153.1"/>
    </source>
</evidence>
<evidence type="ECO:0000256" key="1">
    <source>
        <dbReference type="ARBA" id="ARBA00022603"/>
    </source>
</evidence>
<dbReference type="GeneID" id="3640975"/>
<keyword evidence="6" id="KW-1185">Reference proteome</keyword>
<protein>
    <submittedName>
        <fullName evidence="5">S-adenosylmethionine-dependent methyltransferase</fullName>
    </submittedName>
</protein>
<dbReference type="InterPro" id="IPR050320">
    <property type="entry name" value="N5-glutamine_MTase"/>
</dbReference>
<keyword evidence="3" id="KW-0949">S-adenosyl-L-methionine</keyword>